<keyword evidence="4" id="KW-0574">Periplasm</keyword>
<gene>
    <name evidence="11" type="primary">mepA</name>
    <name evidence="11" type="ORF">FNA46_18040</name>
</gene>
<feature type="chain" id="PRO_5021913124" evidence="10">
    <location>
        <begin position="25"/>
        <end position="333"/>
    </location>
</feature>
<dbReference type="GO" id="GO:0030288">
    <property type="term" value="C:outer membrane-bounded periplasmic space"/>
    <property type="evidence" value="ECO:0007669"/>
    <property type="project" value="InterPro"/>
</dbReference>
<dbReference type="EMBL" id="VJMG01000055">
    <property type="protein sequence ID" value="TRL36399.1"/>
    <property type="molecule type" value="Genomic_DNA"/>
</dbReference>
<feature type="disulfide bond" evidence="8">
    <location>
        <begin position="199"/>
        <end position="247"/>
    </location>
</feature>
<evidence type="ECO:0000256" key="7">
    <source>
        <dbReference type="ARBA" id="ARBA00023049"/>
    </source>
</evidence>
<evidence type="ECO:0000313" key="12">
    <source>
        <dbReference type="Proteomes" id="UP000316801"/>
    </source>
</evidence>
<dbReference type="NCBIfam" id="NF006947">
    <property type="entry name" value="PRK09429.1"/>
    <property type="match status" value="1"/>
</dbReference>
<dbReference type="GO" id="GO:0008237">
    <property type="term" value="F:metallopeptidase activity"/>
    <property type="evidence" value="ECO:0007669"/>
    <property type="project" value="UniProtKB-KW"/>
</dbReference>
<dbReference type="SUPFAM" id="SSF55166">
    <property type="entry name" value="Hedgehog/DD-peptidase"/>
    <property type="match status" value="1"/>
</dbReference>
<evidence type="ECO:0000256" key="8">
    <source>
        <dbReference type="PIRSR" id="PIRSR018455-2"/>
    </source>
</evidence>
<dbReference type="PIRSF" id="PIRSF018455">
    <property type="entry name" value="MepA"/>
    <property type="match status" value="1"/>
</dbReference>
<organism evidence="11 12">
    <name type="scientific">Rhizobium straminoryzae</name>
    <dbReference type="NCBI Taxonomy" id="1387186"/>
    <lineage>
        <taxon>Bacteria</taxon>
        <taxon>Pseudomonadati</taxon>
        <taxon>Pseudomonadota</taxon>
        <taxon>Alphaproteobacteria</taxon>
        <taxon>Hyphomicrobiales</taxon>
        <taxon>Rhizobiaceae</taxon>
        <taxon>Rhizobium/Agrobacterium group</taxon>
        <taxon>Rhizobium</taxon>
    </lineage>
</organism>
<evidence type="ECO:0000256" key="4">
    <source>
        <dbReference type="ARBA" id="ARBA00022764"/>
    </source>
</evidence>
<sequence length="333" mass="35456">MAATALLLLTAFSLPATFPAAALADQEAKKAFGAVAAPSGGAPTPIGSYAKGCISGAVALGDDGPHWQAMRLSRNRHWGMPQTVSLLERLSQDAARIGWGNGILVGDMSQPRGGPMASGHASHQIGLDVDVWFTPMPEQRLTRQQRETLPFTSMLDKSKFLTVDTRRFTPTAARLVMTAASYPQVERIFVNPAIKKKLCESWTGDRSLLGKVRPMYGHDEHFHIRLTCPPGLASCKPQAPVAAGDGCDKSLAWWFTDEPWAKPDPKKKPPAPPRPVMVSDLPRACAALLSAPAAAGTMPSAAMAPMQAGPEADDANGPTPSEDVPMPRARPAQ</sequence>
<keyword evidence="2" id="KW-0479">Metal-binding</keyword>
<accession>A0A549T3E2</accession>
<evidence type="ECO:0000256" key="9">
    <source>
        <dbReference type="SAM" id="MobiDB-lite"/>
    </source>
</evidence>
<evidence type="ECO:0000256" key="3">
    <source>
        <dbReference type="ARBA" id="ARBA00022729"/>
    </source>
</evidence>
<dbReference type="GO" id="GO:0004252">
    <property type="term" value="F:serine-type endopeptidase activity"/>
    <property type="evidence" value="ECO:0007669"/>
    <property type="project" value="InterPro"/>
</dbReference>
<evidence type="ECO:0000256" key="2">
    <source>
        <dbReference type="ARBA" id="ARBA00022723"/>
    </source>
</evidence>
<evidence type="ECO:0000256" key="5">
    <source>
        <dbReference type="ARBA" id="ARBA00022801"/>
    </source>
</evidence>
<dbReference type="GO" id="GO:0006508">
    <property type="term" value="P:proteolysis"/>
    <property type="evidence" value="ECO:0007669"/>
    <property type="project" value="UniProtKB-KW"/>
</dbReference>
<feature type="disulfide bond" evidence="8">
    <location>
        <begin position="228"/>
        <end position="235"/>
    </location>
</feature>
<dbReference type="GO" id="GO:0046872">
    <property type="term" value="F:metal ion binding"/>
    <property type="evidence" value="ECO:0007669"/>
    <property type="project" value="UniProtKB-KW"/>
</dbReference>
<evidence type="ECO:0000256" key="1">
    <source>
        <dbReference type="ARBA" id="ARBA00022670"/>
    </source>
</evidence>
<keyword evidence="12" id="KW-1185">Reference proteome</keyword>
<dbReference type="Pfam" id="PF03411">
    <property type="entry name" value="Peptidase_M74"/>
    <property type="match status" value="1"/>
</dbReference>
<dbReference type="InterPro" id="IPR009045">
    <property type="entry name" value="Zn_M74/Hedgehog-like"/>
</dbReference>
<reference evidence="11 12" key="1">
    <citation type="submission" date="2019-07" db="EMBL/GenBank/DDBJ databases">
        <title>Ln-dependent methylotrophs.</title>
        <authorList>
            <person name="Tani A."/>
        </authorList>
    </citation>
    <scope>NUCLEOTIDE SEQUENCE [LARGE SCALE GENOMIC DNA]</scope>
    <source>
        <strain evidence="11 12">SM12</strain>
    </source>
</reference>
<name>A0A549T3E2_9HYPH</name>
<protein>
    <submittedName>
        <fullName evidence="11">Penicillin-insensitive murein endopeptidase</fullName>
    </submittedName>
</protein>
<evidence type="ECO:0000313" key="11">
    <source>
        <dbReference type="EMBL" id="TRL36399.1"/>
    </source>
</evidence>
<comment type="caution">
    <text evidence="11">The sequence shown here is derived from an EMBL/GenBank/DDBJ whole genome shotgun (WGS) entry which is preliminary data.</text>
</comment>
<proteinExistence type="predicted"/>
<keyword evidence="8" id="KW-1015">Disulfide bond</keyword>
<keyword evidence="6" id="KW-0862">Zinc</keyword>
<feature type="signal peptide" evidence="10">
    <location>
        <begin position="1"/>
        <end position="24"/>
    </location>
</feature>
<dbReference type="AlphaFoldDB" id="A0A549T3E2"/>
<keyword evidence="7" id="KW-0482">Metalloprotease</keyword>
<keyword evidence="3 10" id="KW-0732">Signal</keyword>
<dbReference type="Gene3D" id="3.30.1380.10">
    <property type="match status" value="1"/>
</dbReference>
<dbReference type="Proteomes" id="UP000316801">
    <property type="component" value="Unassembled WGS sequence"/>
</dbReference>
<keyword evidence="1" id="KW-0645">Protease</keyword>
<evidence type="ECO:0000256" key="6">
    <source>
        <dbReference type="ARBA" id="ARBA00022833"/>
    </source>
</evidence>
<feature type="region of interest" description="Disordered" evidence="9">
    <location>
        <begin position="296"/>
        <end position="333"/>
    </location>
</feature>
<feature type="compositionally biased region" description="Low complexity" evidence="9">
    <location>
        <begin position="296"/>
        <end position="306"/>
    </location>
</feature>
<evidence type="ECO:0000256" key="10">
    <source>
        <dbReference type="SAM" id="SignalP"/>
    </source>
</evidence>
<dbReference type="InterPro" id="IPR005073">
    <property type="entry name" value="Peptidase_M74"/>
</dbReference>
<keyword evidence="5" id="KW-0378">Hydrolase</keyword>